<evidence type="ECO:0000313" key="6">
    <source>
        <dbReference type="Proteomes" id="UP000543642"/>
    </source>
</evidence>
<dbReference type="RefSeq" id="WP_183772403.1">
    <property type="nucleotide sequence ID" value="NZ_JACHFW010000003.1"/>
</dbReference>
<dbReference type="EMBL" id="JACHFW010000003">
    <property type="protein sequence ID" value="MBB5264052.1"/>
    <property type="molecule type" value="Genomic_DNA"/>
</dbReference>
<evidence type="ECO:0000313" key="5">
    <source>
        <dbReference type="EMBL" id="MBB5264052.1"/>
    </source>
</evidence>
<organism evidence="5 6">
    <name type="scientific">Catenibacillus scindens</name>
    <dbReference type="NCBI Taxonomy" id="673271"/>
    <lineage>
        <taxon>Bacteria</taxon>
        <taxon>Bacillati</taxon>
        <taxon>Bacillota</taxon>
        <taxon>Clostridia</taxon>
        <taxon>Lachnospirales</taxon>
        <taxon>Lachnospiraceae</taxon>
        <taxon>Catenibacillus</taxon>
    </lineage>
</organism>
<keyword evidence="5" id="KW-0121">Carboxypeptidase</keyword>
<dbReference type="Pfam" id="PF17676">
    <property type="entry name" value="Peptidase_S66C"/>
    <property type="match status" value="1"/>
</dbReference>
<keyword evidence="2" id="KW-0378">Hydrolase</keyword>
<comment type="similarity">
    <text evidence="1">Belongs to the peptidase S66 family.</text>
</comment>
<feature type="domain" description="LD-carboxypeptidase N-terminal" evidence="3">
    <location>
        <begin position="16"/>
        <end position="137"/>
    </location>
</feature>
<comment type="caution">
    <text evidence="5">The sequence shown here is derived from an EMBL/GenBank/DDBJ whole genome shotgun (WGS) entry which is preliminary data.</text>
</comment>
<dbReference type="InterPro" id="IPR040449">
    <property type="entry name" value="Peptidase_S66_N"/>
</dbReference>
<dbReference type="GO" id="GO:0004180">
    <property type="term" value="F:carboxypeptidase activity"/>
    <property type="evidence" value="ECO:0007669"/>
    <property type="project" value="UniProtKB-KW"/>
</dbReference>
<keyword evidence="6" id="KW-1185">Reference proteome</keyword>
<evidence type="ECO:0000259" key="3">
    <source>
        <dbReference type="Pfam" id="PF02016"/>
    </source>
</evidence>
<dbReference type="Gene3D" id="3.40.50.10740">
    <property type="entry name" value="Class I glutamine amidotransferase-like"/>
    <property type="match status" value="1"/>
</dbReference>
<evidence type="ECO:0000259" key="4">
    <source>
        <dbReference type="Pfam" id="PF17676"/>
    </source>
</evidence>
<evidence type="ECO:0000256" key="2">
    <source>
        <dbReference type="ARBA" id="ARBA00022801"/>
    </source>
</evidence>
<name>A0A7W8M4Y9_9FIRM</name>
<dbReference type="PIRSF" id="PIRSF028757">
    <property type="entry name" value="LD-carboxypeptidase"/>
    <property type="match status" value="1"/>
</dbReference>
<sequence length="348" mass="39138">MAELKKPRRLLPGDCVAIVSLSSGMMGDSPFIHKYYLAKERMEKDYGLRVIPMPNALKGSEYLYRNPQARASDLMEAFADPKISAVFTAVGGDDTVRLLPYVDFHVLGDNPKIFAGFSDTTINHFMMNKAGLVSYYGLSVMGNWAEYVKINEYTRTAMENMLFYPTETMDILPSGFCSYDPDQVWWSEENIHISTPCYPNSGYEILQGAGKVRGQLLGGCIDVFTQIYGTSLWPSVEEWQGKLLLIETSEVNLSEDLLCWLLRNLWAQGIFDVISGIIVGKPAFKEKIDSYKKIYRQVVGFEAGKPDLPILYNVNAGHAYPIGLFGFGLEYELDCDRKTLRLLEPGVC</sequence>
<dbReference type="InterPro" id="IPR029062">
    <property type="entry name" value="Class_I_gatase-like"/>
</dbReference>
<protein>
    <submittedName>
        <fullName evidence="5">Muramoyltetrapeptide carboxypeptidase LdcA involved in peptidoglycan recycling</fullName>
    </submittedName>
</protein>
<dbReference type="InterPro" id="IPR027461">
    <property type="entry name" value="Carboxypeptidase_A_C_sf"/>
</dbReference>
<dbReference type="InterPro" id="IPR003507">
    <property type="entry name" value="S66_fam"/>
</dbReference>
<evidence type="ECO:0000256" key="1">
    <source>
        <dbReference type="ARBA" id="ARBA00010233"/>
    </source>
</evidence>
<dbReference type="PANTHER" id="PTHR30237:SF4">
    <property type="entry name" value="LD-CARBOXYPEPTIDASE C-TERMINAL DOMAIN-CONTAINING PROTEIN"/>
    <property type="match status" value="1"/>
</dbReference>
<dbReference type="InterPro" id="IPR027478">
    <property type="entry name" value="LdcA_N"/>
</dbReference>
<feature type="domain" description="LD-carboxypeptidase C-terminal" evidence="4">
    <location>
        <begin position="213"/>
        <end position="332"/>
    </location>
</feature>
<dbReference type="CDD" id="cd07062">
    <property type="entry name" value="Peptidase_S66_mccF_like"/>
    <property type="match status" value="1"/>
</dbReference>
<dbReference type="InterPro" id="IPR040921">
    <property type="entry name" value="Peptidase_S66C"/>
</dbReference>
<gene>
    <name evidence="5" type="ORF">HNP82_001157</name>
</gene>
<accession>A0A7W8M4Y9</accession>
<dbReference type="Pfam" id="PF02016">
    <property type="entry name" value="Peptidase_S66"/>
    <property type="match status" value="1"/>
</dbReference>
<dbReference type="SUPFAM" id="SSF141986">
    <property type="entry name" value="LD-carboxypeptidase A C-terminal domain-like"/>
    <property type="match status" value="1"/>
</dbReference>
<dbReference type="PANTHER" id="PTHR30237">
    <property type="entry name" value="MURAMOYLTETRAPEPTIDE CARBOXYPEPTIDASE"/>
    <property type="match status" value="1"/>
</dbReference>
<dbReference type="SUPFAM" id="SSF52317">
    <property type="entry name" value="Class I glutamine amidotransferase-like"/>
    <property type="match status" value="1"/>
</dbReference>
<keyword evidence="5" id="KW-0645">Protease</keyword>
<reference evidence="5 6" key="1">
    <citation type="submission" date="2020-08" db="EMBL/GenBank/DDBJ databases">
        <title>Genomic Encyclopedia of Type Strains, Phase IV (KMG-IV): sequencing the most valuable type-strain genomes for metagenomic binning, comparative biology and taxonomic classification.</title>
        <authorList>
            <person name="Goeker M."/>
        </authorList>
    </citation>
    <scope>NUCLEOTIDE SEQUENCE [LARGE SCALE GENOMIC DNA]</scope>
    <source>
        <strain evidence="5 6">DSM 106146</strain>
    </source>
</reference>
<dbReference type="Proteomes" id="UP000543642">
    <property type="component" value="Unassembled WGS sequence"/>
</dbReference>
<proteinExistence type="inferred from homology"/>
<dbReference type="AlphaFoldDB" id="A0A7W8M4Y9"/>
<dbReference type="Gene3D" id="3.50.30.60">
    <property type="entry name" value="LD-carboxypeptidase A C-terminal domain-like"/>
    <property type="match status" value="1"/>
</dbReference>